<dbReference type="GO" id="GO:0046872">
    <property type="term" value="F:metal ion binding"/>
    <property type="evidence" value="ECO:0007669"/>
    <property type="project" value="UniProtKB-KW"/>
</dbReference>
<dbReference type="InterPro" id="IPR002036">
    <property type="entry name" value="YbeY"/>
</dbReference>
<evidence type="ECO:0000256" key="1">
    <source>
        <dbReference type="ARBA" id="ARBA00001947"/>
    </source>
</evidence>
<keyword evidence="6" id="KW-0378">Hydrolase</keyword>
<feature type="region of interest" description="Disordered" evidence="8">
    <location>
        <begin position="13"/>
        <end position="41"/>
    </location>
</feature>
<evidence type="ECO:0000256" key="6">
    <source>
        <dbReference type="ARBA" id="ARBA00022801"/>
    </source>
</evidence>
<gene>
    <name evidence="9" type="ORF">VSP0166_LOCUS17978</name>
</gene>
<keyword evidence="4" id="KW-0479">Metal-binding</keyword>
<dbReference type="Pfam" id="PF02130">
    <property type="entry name" value="YbeY"/>
    <property type="match status" value="1"/>
</dbReference>
<dbReference type="InterPro" id="IPR020549">
    <property type="entry name" value="YbeY_CS"/>
</dbReference>
<dbReference type="AlphaFoldDB" id="A0A7S4IWL7"/>
<name>A0A7S4IWL7_9EUKA</name>
<sequence length="116" mass="13691">MWLVDNEMSHKINLEERKKDKPADVLSVPLHPDNPPGTRPPELADEYDLGDIYISLEMLEQQAKEREIDFDTQLKKTIIHGYCHLLGYDHETDSDFKLMLEEEKRLYQHVSQLNKE</sequence>
<dbReference type="SUPFAM" id="SSF55486">
    <property type="entry name" value="Metalloproteases ('zincins'), catalytic domain"/>
    <property type="match status" value="1"/>
</dbReference>
<keyword evidence="7" id="KW-0862">Zinc</keyword>
<evidence type="ECO:0000313" key="9">
    <source>
        <dbReference type="EMBL" id="CAE2241900.1"/>
    </source>
</evidence>
<evidence type="ECO:0000256" key="3">
    <source>
        <dbReference type="ARBA" id="ARBA00022722"/>
    </source>
</evidence>
<dbReference type="PANTHER" id="PTHR46986:SF1">
    <property type="entry name" value="ENDORIBONUCLEASE YBEY, CHLOROPLASTIC"/>
    <property type="match status" value="1"/>
</dbReference>
<evidence type="ECO:0000256" key="5">
    <source>
        <dbReference type="ARBA" id="ARBA00022759"/>
    </source>
</evidence>
<comment type="similarity">
    <text evidence="2">Belongs to the endoribonuclease YbeY family.</text>
</comment>
<organism evidence="9">
    <name type="scientific">Vannella robusta</name>
    <dbReference type="NCBI Taxonomy" id="1487602"/>
    <lineage>
        <taxon>Eukaryota</taxon>
        <taxon>Amoebozoa</taxon>
        <taxon>Discosea</taxon>
        <taxon>Flabellinia</taxon>
        <taxon>Vannellidae</taxon>
        <taxon>Vannella</taxon>
    </lineage>
</organism>
<proteinExistence type="inferred from homology"/>
<reference evidence="9" key="1">
    <citation type="submission" date="2021-01" db="EMBL/GenBank/DDBJ databases">
        <authorList>
            <person name="Corre E."/>
            <person name="Pelletier E."/>
            <person name="Niang G."/>
            <person name="Scheremetjew M."/>
            <person name="Finn R."/>
            <person name="Kale V."/>
            <person name="Holt S."/>
            <person name="Cochrane G."/>
            <person name="Meng A."/>
            <person name="Brown T."/>
            <person name="Cohen L."/>
        </authorList>
    </citation>
    <scope>NUCLEOTIDE SEQUENCE</scope>
    <source>
        <strain evidence="9">DIVA3 518/3/11/1/6</strain>
    </source>
</reference>
<accession>A0A7S4IWL7</accession>
<feature type="compositionally biased region" description="Basic and acidic residues" evidence="8">
    <location>
        <begin position="13"/>
        <end position="23"/>
    </location>
</feature>
<dbReference type="GO" id="GO:0004519">
    <property type="term" value="F:endonuclease activity"/>
    <property type="evidence" value="ECO:0007669"/>
    <property type="project" value="UniProtKB-KW"/>
</dbReference>
<evidence type="ECO:0000256" key="2">
    <source>
        <dbReference type="ARBA" id="ARBA00010875"/>
    </source>
</evidence>
<dbReference type="InterPro" id="IPR023091">
    <property type="entry name" value="MetalPrtase_cat_dom_sf_prd"/>
</dbReference>
<dbReference type="EMBL" id="HBKP01025889">
    <property type="protein sequence ID" value="CAE2241900.1"/>
    <property type="molecule type" value="Transcribed_RNA"/>
</dbReference>
<dbReference type="PANTHER" id="PTHR46986">
    <property type="entry name" value="ENDORIBONUCLEASE YBEY, CHLOROPLASTIC"/>
    <property type="match status" value="1"/>
</dbReference>
<dbReference type="NCBIfam" id="TIGR00043">
    <property type="entry name" value="rRNA maturation RNase YbeY"/>
    <property type="match status" value="1"/>
</dbReference>
<keyword evidence="3" id="KW-0540">Nuclease</keyword>
<dbReference type="GO" id="GO:0004222">
    <property type="term" value="F:metalloendopeptidase activity"/>
    <property type="evidence" value="ECO:0007669"/>
    <property type="project" value="InterPro"/>
</dbReference>
<evidence type="ECO:0000256" key="8">
    <source>
        <dbReference type="SAM" id="MobiDB-lite"/>
    </source>
</evidence>
<protein>
    <submittedName>
        <fullName evidence="9">Uncharacterized protein</fullName>
    </submittedName>
</protein>
<evidence type="ECO:0000256" key="4">
    <source>
        <dbReference type="ARBA" id="ARBA00022723"/>
    </source>
</evidence>
<keyword evidence="5" id="KW-0255">Endonuclease</keyword>
<evidence type="ECO:0000256" key="7">
    <source>
        <dbReference type="ARBA" id="ARBA00022833"/>
    </source>
</evidence>
<dbReference type="PROSITE" id="PS01306">
    <property type="entry name" value="UPF0054"/>
    <property type="match status" value="1"/>
</dbReference>
<dbReference type="Gene3D" id="3.40.390.30">
    <property type="entry name" value="Metalloproteases ('zincins'), catalytic domain"/>
    <property type="match status" value="1"/>
</dbReference>
<comment type="cofactor">
    <cofactor evidence="1">
        <name>Zn(2+)</name>
        <dbReference type="ChEBI" id="CHEBI:29105"/>
    </cofactor>
</comment>
<dbReference type="GO" id="GO:0006364">
    <property type="term" value="P:rRNA processing"/>
    <property type="evidence" value="ECO:0007669"/>
    <property type="project" value="InterPro"/>
</dbReference>